<dbReference type="AlphaFoldDB" id="A0A8E2JE72"/>
<evidence type="ECO:0000313" key="2">
    <source>
        <dbReference type="Proteomes" id="UP000250266"/>
    </source>
</evidence>
<evidence type="ECO:0000313" key="1">
    <source>
        <dbReference type="EMBL" id="OCK79112.1"/>
    </source>
</evidence>
<name>A0A8E2JE72_9PEZI</name>
<protein>
    <submittedName>
        <fullName evidence="1">Uncharacterized protein</fullName>
    </submittedName>
</protein>
<accession>A0A8E2JE72</accession>
<dbReference type="Proteomes" id="UP000250266">
    <property type="component" value="Unassembled WGS sequence"/>
</dbReference>
<keyword evidence="2" id="KW-1185">Reference proteome</keyword>
<proteinExistence type="predicted"/>
<reference evidence="1 2" key="1">
    <citation type="journal article" date="2016" name="Nat. Commun.">
        <title>Ectomycorrhizal ecology is imprinted in the genome of the dominant symbiotic fungus Cenococcum geophilum.</title>
        <authorList>
            <consortium name="DOE Joint Genome Institute"/>
            <person name="Peter M."/>
            <person name="Kohler A."/>
            <person name="Ohm R.A."/>
            <person name="Kuo A."/>
            <person name="Krutzmann J."/>
            <person name="Morin E."/>
            <person name="Arend M."/>
            <person name="Barry K.W."/>
            <person name="Binder M."/>
            <person name="Choi C."/>
            <person name="Clum A."/>
            <person name="Copeland A."/>
            <person name="Grisel N."/>
            <person name="Haridas S."/>
            <person name="Kipfer T."/>
            <person name="LaButti K."/>
            <person name="Lindquist E."/>
            <person name="Lipzen A."/>
            <person name="Maire R."/>
            <person name="Meier B."/>
            <person name="Mihaltcheva S."/>
            <person name="Molinier V."/>
            <person name="Murat C."/>
            <person name="Poggeler S."/>
            <person name="Quandt C.A."/>
            <person name="Sperisen C."/>
            <person name="Tritt A."/>
            <person name="Tisserant E."/>
            <person name="Crous P.W."/>
            <person name="Henrissat B."/>
            <person name="Nehls U."/>
            <person name="Egli S."/>
            <person name="Spatafora J.W."/>
            <person name="Grigoriev I.V."/>
            <person name="Martin F.M."/>
        </authorList>
    </citation>
    <scope>NUCLEOTIDE SEQUENCE [LARGE SCALE GENOMIC DNA]</scope>
    <source>
        <strain evidence="1 2">CBS 459.81</strain>
    </source>
</reference>
<dbReference type="EMBL" id="KV745023">
    <property type="protein sequence ID" value="OCK79112.1"/>
    <property type="molecule type" value="Genomic_DNA"/>
</dbReference>
<gene>
    <name evidence="1" type="ORF">K432DRAFT_405899</name>
</gene>
<sequence length="111" mass="12017">MKAMVLFVSTVELRCDSADAYLAALPPSRNHGSSWEHDSPSSTLGRTQVPSVQEFAICLCRGLSSLLAPSSRIGLKLVPAIAVAPYLRLAPIHAAKQELSVLLKVRPDFEF</sequence>
<organism evidence="1 2">
    <name type="scientific">Lepidopterella palustris CBS 459.81</name>
    <dbReference type="NCBI Taxonomy" id="1314670"/>
    <lineage>
        <taxon>Eukaryota</taxon>
        <taxon>Fungi</taxon>
        <taxon>Dikarya</taxon>
        <taxon>Ascomycota</taxon>
        <taxon>Pezizomycotina</taxon>
        <taxon>Dothideomycetes</taxon>
        <taxon>Pleosporomycetidae</taxon>
        <taxon>Mytilinidiales</taxon>
        <taxon>Argynnaceae</taxon>
        <taxon>Lepidopterella</taxon>
    </lineage>
</organism>